<comment type="caution">
    <text evidence="6">The sequence shown here is derived from an EMBL/GenBank/DDBJ whole genome shotgun (WGS) entry which is preliminary data.</text>
</comment>
<feature type="domain" description="SH3" evidence="5">
    <location>
        <begin position="170"/>
        <end position="233"/>
    </location>
</feature>
<reference evidence="6" key="4">
    <citation type="journal article" date="2022" name="PLoS Pathog.">
        <title>Chromosome-level genome of Schistosoma haematobium underpins genome-wide explorations of molecular variation.</title>
        <authorList>
            <person name="Stroehlein A.J."/>
            <person name="Korhonen P.K."/>
            <person name="Lee V.V."/>
            <person name="Ralph S.A."/>
            <person name="Mentink-Kane M."/>
            <person name="You H."/>
            <person name="McManus D.P."/>
            <person name="Tchuente L.T."/>
            <person name="Stothard J.R."/>
            <person name="Kaur P."/>
            <person name="Dudchenko O."/>
            <person name="Aiden E.L."/>
            <person name="Yang B."/>
            <person name="Yang H."/>
            <person name="Emery A.M."/>
            <person name="Webster B.L."/>
            <person name="Brindley P.J."/>
            <person name="Rollinson D."/>
            <person name="Chang B.C.H."/>
            <person name="Gasser R.B."/>
            <person name="Young N.D."/>
        </authorList>
    </citation>
    <scope>NUCLEOTIDE SEQUENCE</scope>
</reference>
<dbReference type="KEGG" id="shx:MS3_00002766"/>
<dbReference type="EMBL" id="AMPZ03000002">
    <property type="protein sequence ID" value="KAH9589845.1"/>
    <property type="molecule type" value="Genomic_DNA"/>
</dbReference>
<feature type="compositionally biased region" description="Polar residues" evidence="4">
    <location>
        <begin position="496"/>
        <end position="527"/>
    </location>
</feature>
<evidence type="ECO:0000256" key="2">
    <source>
        <dbReference type="PROSITE-ProRule" id="PRU00192"/>
    </source>
</evidence>
<protein>
    <recommendedName>
        <fullName evidence="5">SH3 domain-containing protein</fullName>
    </recommendedName>
</protein>
<feature type="region of interest" description="Disordered" evidence="4">
    <location>
        <begin position="69"/>
        <end position="117"/>
    </location>
</feature>
<evidence type="ECO:0000313" key="6">
    <source>
        <dbReference type="EMBL" id="KAH9589845.1"/>
    </source>
</evidence>
<evidence type="ECO:0000256" key="3">
    <source>
        <dbReference type="SAM" id="Coils"/>
    </source>
</evidence>
<feature type="compositionally biased region" description="Low complexity" evidence="4">
    <location>
        <begin position="78"/>
        <end position="115"/>
    </location>
</feature>
<feature type="coiled-coil region" evidence="3">
    <location>
        <begin position="565"/>
        <end position="592"/>
    </location>
</feature>
<dbReference type="InterPro" id="IPR036028">
    <property type="entry name" value="SH3-like_dom_sf"/>
</dbReference>
<evidence type="ECO:0000256" key="4">
    <source>
        <dbReference type="SAM" id="MobiDB-lite"/>
    </source>
</evidence>
<accession>A0A922LMC9</accession>
<keyword evidence="1 2" id="KW-0728">SH3 domain</keyword>
<feature type="compositionally biased region" description="Low complexity" evidence="4">
    <location>
        <begin position="278"/>
        <end position="291"/>
    </location>
</feature>
<feature type="domain" description="SH3" evidence="5">
    <location>
        <begin position="1"/>
        <end position="57"/>
    </location>
</feature>
<reference evidence="6" key="1">
    <citation type="journal article" date="2012" name="Nat. Genet.">
        <title>Whole-genome sequence of Schistosoma haematobium.</title>
        <authorList>
            <person name="Young N.D."/>
            <person name="Jex A.R."/>
            <person name="Li B."/>
            <person name="Liu S."/>
            <person name="Yang L."/>
            <person name="Xiong Z."/>
            <person name="Li Y."/>
            <person name="Cantacessi C."/>
            <person name="Hall R.S."/>
            <person name="Xu X."/>
            <person name="Chen F."/>
            <person name="Wu X."/>
            <person name="Zerlotini A."/>
            <person name="Oliveira G."/>
            <person name="Hofmann A."/>
            <person name="Zhang G."/>
            <person name="Fang X."/>
            <person name="Kang Y."/>
            <person name="Campbell B.E."/>
            <person name="Loukas A."/>
            <person name="Ranganathan S."/>
            <person name="Rollinson D."/>
            <person name="Rinaldi G."/>
            <person name="Brindley P.J."/>
            <person name="Yang H."/>
            <person name="Wang J."/>
            <person name="Wang J."/>
            <person name="Gasser R.B."/>
        </authorList>
    </citation>
    <scope>NUCLEOTIDE SEQUENCE</scope>
</reference>
<dbReference type="PROSITE" id="PS50002">
    <property type="entry name" value="SH3"/>
    <property type="match status" value="2"/>
</dbReference>
<dbReference type="PANTHER" id="PTHR14167">
    <property type="entry name" value="SH3 DOMAIN-CONTAINING"/>
    <property type="match status" value="1"/>
</dbReference>
<evidence type="ECO:0000256" key="1">
    <source>
        <dbReference type="ARBA" id="ARBA00022443"/>
    </source>
</evidence>
<dbReference type="CTD" id="24593089"/>
<reference evidence="6" key="3">
    <citation type="submission" date="2021-06" db="EMBL/GenBank/DDBJ databases">
        <title>Chromosome-level genome assembly for S. haematobium.</title>
        <authorList>
            <person name="Stroehlein A.J."/>
        </authorList>
    </citation>
    <scope>NUCLEOTIDE SEQUENCE</scope>
</reference>
<dbReference type="RefSeq" id="XP_051070377.1">
    <property type="nucleotide sequence ID" value="XM_051210390.1"/>
</dbReference>
<dbReference type="GeneID" id="24593089"/>
<gene>
    <name evidence="6" type="ORF">MS3_00002766</name>
</gene>
<feature type="region of interest" description="Disordered" evidence="4">
    <location>
        <begin position="267"/>
        <end position="310"/>
    </location>
</feature>
<name>A0A922LMC9_SCHHA</name>
<feature type="region of interest" description="Disordered" evidence="4">
    <location>
        <begin position="710"/>
        <end position="735"/>
    </location>
</feature>
<dbReference type="Proteomes" id="UP000471633">
    <property type="component" value="Unassembled WGS sequence"/>
</dbReference>
<organism evidence="6 7">
    <name type="scientific">Schistosoma haematobium</name>
    <name type="common">Blood fluke</name>
    <dbReference type="NCBI Taxonomy" id="6185"/>
    <lineage>
        <taxon>Eukaryota</taxon>
        <taxon>Metazoa</taxon>
        <taxon>Spiralia</taxon>
        <taxon>Lophotrochozoa</taxon>
        <taxon>Platyhelminthes</taxon>
        <taxon>Trematoda</taxon>
        <taxon>Digenea</taxon>
        <taxon>Strigeidida</taxon>
        <taxon>Schistosomatoidea</taxon>
        <taxon>Schistosomatidae</taxon>
        <taxon>Schistosoma</taxon>
    </lineage>
</organism>
<dbReference type="Pfam" id="PF00018">
    <property type="entry name" value="SH3_1"/>
    <property type="match status" value="2"/>
</dbReference>
<dbReference type="CDD" id="cd11873">
    <property type="entry name" value="SH3_CD2AP-like_1"/>
    <property type="match status" value="1"/>
</dbReference>
<dbReference type="SMART" id="SM00326">
    <property type="entry name" value="SH3"/>
    <property type="match status" value="2"/>
</dbReference>
<dbReference type="InterPro" id="IPR050384">
    <property type="entry name" value="Endophilin_SH3RF"/>
</dbReference>
<keyword evidence="7" id="KW-1185">Reference proteome</keyword>
<feature type="region of interest" description="Disordered" evidence="4">
    <location>
        <begin position="483"/>
        <end position="527"/>
    </location>
</feature>
<sequence length="735" mass="81927">MEVIVEYDYTAEENDELTIKKGDIIRDVSQFEEGWYIGCLNGRIGVFPDNFVKVKAPMQSKVSTIAVPEIGSKETNDNDNNNMSNSDYENSNINTTTTATTTTTTTTNSQSSSATKPKPVCGIGLGNIFSGQPIQLKQTALKEVVNKENESVLERDIRNSKILDDTSSNYLTNQVRARYEYMPKQADELELHVDDIIQVLDRNLPDDGWWKGRNMRTNLIGIFPDNFVSPINGTNKELDESKLQYSRNPSNVPNKSVSVKTITLQNGNDNTTNRCPKNTNSTLPPNSNNPTAFDTNRITNNKPTSHNSSTRTAIVSSSGMINYPPNNFTNTLSTVGSLSSVVRSNSTGNSLNINQPTSVTTSFGLIQRESSSAINGKWRSTGKHNSYELSKVHNGDDGDTKSLDNTNVQRLVGYTSDRPRQTGRRLPTKLSNATNAVPDFTHTLNTPIRSSIAASKPNDAHVYDASMTRTNVACISANHESNVGSMSADQIDKSSESTYKQQGRTSSHATNPSRAASLQGNEISNGSAELNRSSENLLISSNQAVLNHRNKNQQNDIQHQFDQFQSEIKQQLHDIRREYDTLKEMHVQLRNDWLKGQKCLTERFQTLMNELDEIKKLRANDAIELSRFRKILMQLDASSLIDSSNHINFGTTDNEDKSLTDTDVTESTTNVLNQKSVNFRKNPLNETEENHKDQNENIGLFDNKYQTNQLKSTSVKPSLRPRPIPTYGTVSNMSN</sequence>
<dbReference type="SUPFAM" id="SSF50044">
    <property type="entry name" value="SH3-domain"/>
    <property type="match status" value="2"/>
</dbReference>
<dbReference type="Gene3D" id="2.30.30.40">
    <property type="entry name" value="SH3 Domains"/>
    <property type="match status" value="2"/>
</dbReference>
<evidence type="ECO:0000313" key="7">
    <source>
        <dbReference type="Proteomes" id="UP000471633"/>
    </source>
</evidence>
<feature type="compositionally biased region" description="Polar residues" evidence="4">
    <location>
        <begin position="292"/>
        <end position="310"/>
    </location>
</feature>
<evidence type="ECO:0000259" key="5">
    <source>
        <dbReference type="PROSITE" id="PS50002"/>
    </source>
</evidence>
<dbReference type="PRINTS" id="PR00452">
    <property type="entry name" value="SH3DOMAIN"/>
</dbReference>
<keyword evidence="3" id="KW-0175">Coiled coil</keyword>
<dbReference type="AlphaFoldDB" id="A0A922LMC9"/>
<proteinExistence type="predicted"/>
<dbReference type="PANTHER" id="PTHR14167:SF116">
    <property type="entry name" value="CAP, ISOFORM AC"/>
    <property type="match status" value="1"/>
</dbReference>
<reference evidence="6" key="2">
    <citation type="journal article" date="2019" name="Gigascience">
        <title>High-quality Schistosoma haematobium genome achieved by single-molecule and long-range sequencing.</title>
        <authorList>
            <person name="Stroehlein A.J."/>
            <person name="Korhonen P.K."/>
            <person name="Chong T.M."/>
            <person name="Lim Y.L."/>
            <person name="Chan K.G."/>
            <person name="Webster B."/>
            <person name="Rollinson D."/>
            <person name="Brindley P.J."/>
            <person name="Gasser R.B."/>
            <person name="Young N.D."/>
        </authorList>
    </citation>
    <scope>NUCLEOTIDE SEQUENCE</scope>
</reference>
<dbReference type="InterPro" id="IPR001452">
    <property type="entry name" value="SH3_domain"/>
</dbReference>
<feature type="compositionally biased region" description="Polar residues" evidence="4">
    <location>
        <begin position="267"/>
        <end position="277"/>
    </location>
</feature>